<dbReference type="Gene3D" id="1.10.10.10">
    <property type="entry name" value="Winged helix-like DNA-binding domain superfamily/Winged helix DNA-binding domain"/>
    <property type="match status" value="1"/>
</dbReference>
<name>A0A4R1N8E8_9GAMM</name>
<dbReference type="InterPro" id="IPR058163">
    <property type="entry name" value="LysR-type_TF_proteobact-type"/>
</dbReference>
<dbReference type="PANTHER" id="PTHR30537:SF72">
    <property type="entry name" value="LYSR FAMILY TRANSCRIPTIONAL REGULATOR"/>
    <property type="match status" value="1"/>
</dbReference>
<dbReference type="InterPro" id="IPR000847">
    <property type="entry name" value="LysR_HTH_N"/>
</dbReference>
<dbReference type="EMBL" id="SJOI01000001">
    <property type="protein sequence ID" value="TCL03483.1"/>
    <property type="molecule type" value="Genomic_DNA"/>
</dbReference>
<dbReference type="CDD" id="cd08472">
    <property type="entry name" value="PBP2_CrgA_like_3"/>
    <property type="match status" value="1"/>
</dbReference>
<feature type="domain" description="HTH lysR-type" evidence="5">
    <location>
        <begin position="1"/>
        <end position="59"/>
    </location>
</feature>
<dbReference type="OrthoDB" id="9810065at2"/>
<gene>
    <name evidence="6" type="ORF">EZJ58_1555</name>
</gene>
<protein>
    <submittedName>
        <fullName evidence="6">LysR family transcriptional regulator</fullName>
    </submittedName>
</protein>
<dbReference type="PROSITE" id="PS50931">
    <property type="entry name" value="HTH_LYSR"/>
    <property type="match status" value="1"/>
</dbReference>
<keyword evidence="2" id="KW-0805">Transcription regulation</keyword>
<dbReference type="Pfam" id="PF03466">
    <property type="entry name" value="LysR_substrate"/>
    <property type="match status" value="1"/>
</dbReference>
<dbReference type="InterPro" id="IPR036390">
    <property type="entry name" value="WH_DNA-bd_sf"/>
</dbReference>
<proteinExistence type="inferred from homology"/>
<evidence type="ECO:0000313" key="6">
    <source>
        <dbReference type="EMBL" id="TCL03483.1"/>
    </source>
</evidence>
<dbReference type="InterPro" id="IPR005119">
    <property type="entry name" value="LysR_subst-bd"/>
</dbReference>
<keyword evidence="4" id="KW-0804">Transcription</keyword>
<dbReference type="Pfam" id="PF00126">
    <property type="entry name" value="HTH_1"/>
    <property type="match status" value="1"/>
</dbReference>
<dbReference type="InterPro" id="IPR036388">
    <property type="entry name" value="WH-like_DNA-bd_sf"/>
</dbReference>
<dbReference type="FunFam" id="3.40.190.290:FF:000001">
    <property type="entry name" value="Transcriptional regulator, LysR family"/>
    <property type="match status" value="1"/>
</dbReference>
<evidence type="ECO:0000256" key="3">
    <source>
        <dbReference type="ARBA" id="ARBA00023125"/>
    </source>
</evidence>
<evidence type="ECO:0000256" key="4">
    <source>
        <dbReference type="ARBA" id="ARBA00023163"/>
    </source>
</evidence>
<evidence type="ECO:0000256" key="2">
    <source>
        <dbReference type="ARBA" id="ARBA00023015"/>
    </source>
</evidence>
<comment type="similarity">
    <text evidence="1">Belongs to the LysR transcriptional regulatory family.</text>
</comment>
<evidence type="ECO:0000259" key="5">
    <source>
        <dbReference type="PROSITE" id="PS50931"/>
    </source>
</evidence>
<sequence>MDRIDLFRIFIRVVDCGSFTRAADVMNMPRSTVSAAVAELESRVGTRLLHRTTRSVSLTSDGRAFYERCLRVIPDVEETENLFRQNDSQPVGKIRFDVPGRIGRLIIAPSLPEFFTRYPHMMLEMGASDRNVSLAEEGIDCALRVGKLTDSSLVARKLGFLEFINVAAPAYIALHGRPDTPSDLPRHLAVNYASPTTGRVESWEWPENGSYQSAVLRGRITVNNAEAYIACCLAGMGMIQIPQYDVQTHLESGDLIEVMPAYRPRPLPVQLLYPHRKHLSRPLQTFITWAEPLLREKLLLNEPNPDPAKR</sequence>
<organism evidence="6 7">
    <name type="scientific">Sodalis ligni</name>
    <dbReference type="NCBI Taxonomy" id="2697027"/>
    <lineage>
        <taxon>Bacteria</taxon>
        <taxon>Pseudomonadati</taxon>
        <taxon>Pseudomonadota</taxon>
        <taxon>Gammaproteobacteria</taxon>
        <taxon>Enterobacterales</taxon>
        <taxon>Bruguierivoracaceae</taxon>
        <taxon>Sodalis</taxon>
    </lineage>
</organism>
<dbReference type="SUPFAM" id="SSF53850">
    <property type="entry name" value="Periplasmic binding protein-like II"/>
    <property type="match status" value="1"/>
</dbReference>
<evidence type="ECO:0000256" key="1">
    <source>
        <dbReference type="ARBA" id="ARBA00009437"/>
    </source>
</evidence>
<dbReference type="RefSeq" id="WP_132922348.1">
    <property type="nucleotide sequence ID" value="NZ_SJOI01000001.1"/>
</dbReference>
<keyword evidence="3" id="KW-0238">DNA-binding</keyword>
<keyword evidence="7" id="KW-1185">Reference proteome</keyword>
<dbReference type="Gene3D" id="3.40.190.290">
    <property type="match status" value="1"/>
</dbReference>
<accession>A0A4R1N8E8</accession>
<dbReference type="PANTHER" id="PTHR30537">
    <property type="entry name" value="HTH-TYPE TRANSCRIPTIONAL REGULATOR"/>
    <property type="match status" value="1"/>
</dbReference>
<dbReference type="Proteomes" id="UP000294555">
    <property type="component" value="Unassembled WGS sequence"/>
</dbReference>
<reference evidence="6 7" key="1">
    <citation type="submission" date="2019-02" db="EMBL/GenBank/DDBJ databases">
        <title>Investigation of anaerobic lignin degradation for improved lignocellulosic biofuels.</title>
        <authorList>
            <person name="Deangelis K."/>
        </authorList>
    </citation>
    <scope>NUCLEOTIDE SEQUENCE [LARGE SCALE GENOMIC DNA]</scope>
    <source>
        <strain evidence="6 7">159R</strain>
    </source>
</reference>
<dbReference type="GO" id="GO:0006351">
    <property type="term" value="P:DNA-templated transcription"/>
    <property type="evidence" value="ECO:0007669"/>
    <property type="project" value="TreeGrafter"/>
</dbReference>
<evidence type="ECO:0000313" key="7">
    <source>
        <dbReference type="Proteomes" id="UP000294555"/>
    </source>
</evidence>
<dbReference type="GO" id="GO:0003700">
    <property type="term" value="F:DNA-binding transcription factor activity"/>
    <property type="evidence" value="ECO:0007669"/>
    <property type="project" value="InterPro"/>
</dbReference>
<dbReference type="AlphaFoldDB" id="A0A4R1N8E8"/>
<dbReference type="FunFam" id="1.10.10.10:FF:000001">
    <property type="entry name" value="LysR family transcriptional regulator"/>
    <property type="match status" value="1"/>
</dbReference>
<comment type="caution">
    <text evidence="6">The sequence shown here is derived from an EMBL/GenBank/DDBJ whole genome shotgun (WGS) entry which is preliminary data.</text>
</comment>
<dbReference type="SUPFAM" id="SSF46785">
    <property type="entry name" value="Winged helix' DNA-binding domain"/>
    <property type="match status" value="1"/>
</dbReference>
<dbReference type="GO" id="GO:0043565">
    <property type="term" value="F:sequence-specific DNA binding"/>
    <property type="evidence" value="ECO:0007669"/>
    <property type="project" value="TreeGrafter"/>
</dbReference>